<dbReference type="PANTHER" id="PTHR24148">
    <property type="entry name" value="ANKYRIN REPEAT DOMAIN-CONTAINING PROTEIN 39 HOMOLOG-RELATED"/>
    <property type="match status" value="1"/>
</dbReference>
<feature type="region of interest" description="Disordered" evidence="2">
    <location>
        <begin position="671"/>
        <end position="697"/>
    </location>
</feature>
<dbReference type="Gene3D" id="1.25.40.20">
    <property type="entry name" value="Ankyrin repeat-containing domain"/>
    <property type="match status" value="1"/>
</dbReference>
<accession>A0AAV9HZB8</accession>
<gene>
    <name evidence="4" type="ORF">QBC42DRAFT_315294</name>
</gene>
<reference evidence="4" key="2">
    <citation type="submission" date="2023-06" db="EMBL/GenBank/DDBJ databases">
        <authorList>
            <consortium name="Lawrence Berkeley National Laboratory"/>
            <person name="Mondo S.J."/>
            <person name="Hensen N."/>
            <person name="Bonometti L."/>
            <person name="Westerberg I."/>
            <person name="Brannstrom I.O."/>
            <person name="Guillou S."/>
            <person name="Cros-Aarteil S."/>
            <person name="Calhoun S."/>
            <person name="Haridas S."/>
            <person name="Kuo A."/>
            <person name="Pangilinan J."/>
            <person name="Riley R."/>
            <person name="Labutti K."/>
            <person name="Andreopoulos B."/>
            <person name="Lipzen A."/>
            <person name="Chen C."/>
            <person name="Yanf M."/>
            <person name="Daum C."/>
            <person name="Ng V."/>
            <person name="Clum A."/>
            <person name="Steindorff A."/>
            <person name="Ohm R."/>
            <person name="Martin F."/>
            <person name="Silar P."/>
            <person name="Natvig D."/>
            <person name="Lalanne C."/>
            <person name="Gautier V."/>
            <person name="Ament-Velasquez S.L."/>
            <person name="Kruys A."/>
            <person name="Hutchinson M.I."/>
            <person name="Powell A.J."/>
            <person name="Barry K."/>
            <person name="Miller A.N."/>
            <person name="Grigoriev I.V."/>
            <person name="Debuchy R."/>
            <person name="Gladieux P."/>
            <person name="Thoren M.H."/>
            <person name="Johannesson H."/>
        </authorList>
    </citation>
    <scope>NUCLEOTIDE SEQUENCE</scope>
    <source>
        <strain evidence="4">PSN324</strain>
    </source>
</reference>
<protein>
    <submittedName>
        <fullName evidence="4">Heterokaryon incompatibility protein-domain-containing protein</fullName>
    </submittedName>
</protein>
<evidence type="ECO:0000256" key="1">
    <source>
        <dbReference type="PROSITE-ProRule" id="PRU00023"/>
    </source>
</evidence>
<evidence type="ECO:0000256" key="2">
    <source>
        <dbReference type="SAM" id="MobiDB-lite"/>
    </source>
</evidence>
<feature type="repeat" description="ANK" evidence="1">
    <location>
        <begin position="153"/>
        <end position="185"/>
    </location>
</feature>
<feature type="compositionally biased region" description="Low complexity" evidence="2">
    <location>
        <begin position="675"/>
        <end position="689"/>
    </location>
</feature>
<dbReference type="Proteomes" id="UP001321749">
    <property type="component" value="Unassembled WGS sequence"/>
</dbReference>
<dbReference type="InterPro" id="IPR036770">
    <property type="entry name" value="Ankyrin_rpt-contain_sf"/>
</dbReference>
<organism evidence="4 5">
    <name type="scientific">Cladorrhinum samala</name>
    <dbReference type="NCBI Taxonomy" id="585594"/>
    <lineage>
        <taxon>Eukaryota</taxon>
        <taxon>Fungi</taxon>
        <taxon>Dikarya</taxon>
        <taxon>Ascomycota</taxon>
        <taxon>Pezizomycotina</taxon>
        <taxon>Sordariomycetes</taxon>
        <taxon>Sordariomycetidae</taxon>
        <taxon>Sordariales</taxon>
        <taxon>Podosporaceae</taxon>
        <taxon>Cladorrhinum</taxon>
    </lineage>
</organism>
<dbReference type="Pfam" id="PF00023">
    <property type="entry name" value="Ank"/>
    <property type="match status" value="1"/>
</dbReference>
<reference evidence="4" key="1">
    <citation type="journal article" date="2023" name="Mol. Phylogenet. Evol.">
        <title>Genome-scale phylogeny and comparative genomics of the fungal order Sordariales.</title>
        <authorList>
            <person name="Hensen N."/>
            <person name="Bonometti L."/>
            <person name="Westerberg I."/>
            <person name="Brannstrom I.O."/>
            <person name="Guillou S."/>
            <person name="Cros-Aarteil S."/>
            <person name="Calhoun S."/>
            <person name="Haridas S."/>
            <person name="Kuo A."/>
            <person name="Mondo S."/>
            <person name="Pangilinan J."/>
            <person name="Riley R."/>
            <person name="LaButti K."/>
            <person name="Andreopoulos B."/>
            <person name="Lipzen A."/>
            <person name="Chen C."/>
            <person name="Yan M."/>
            <person name="Daum C."/>
            <person name="Ng V."/>
            <person name="Clum A."/>
            <person name="Steindorff A."/>
            <person name="Ohm R.A."/>
            <person name="Martin F."/>
            <person name="Silar P."/>
            <person name="Natvig D.O."/>
            <person name="Lalanne C."/>
            <person name="Gautier V."/>
            <person name="Ament-Velasquez S.L."/>
            <person name="Kruys A."/>
            <person name="Hutchinson M.I."/>
            <person name="Powell A.J."/>
            <person name="Barry K."/>
            <person name="Miller A.N."/>
            <person name="Grigoriev I.V."/>
            <person name="Debuchy R."/>
            <person name="Gladieux P."/>
            <person name="Hiltunen Thoren M."/>
            <person name="Johannesson H."/>
        </authorList>
    </citation>
    <scope>NUCLEOTIDE SEQUENCE</scope>
    <source>
        <strain evidence="4">PSN324</strain>
    </source>
</reference>
<dbReference type="Pfam" id="PF26639">
    <property type="entry name" value="Het-6_barrel"/>
    <property type="match status" value="1"/>
</dbReference>
<proteinExistence type="predicted"/>
<dbReference type="Pfam" id="PF06985">
    <property type="entry name" value="HET"/>
    <property type="match status" value="1"/>
</dbReference>
<dbReference type="SUPFAM" id="SSF48403">
    <property type="entry name" value="Ankyrin repeat"/>
    <property type="match status" value="1"/>
</dbReference>
<dbReference type="AlphaFoldDB" id="A0AAV9HZB8"/>
<evidence type="ECO:0000313" key="5">
    <source>
        <dbReference type="Proteomes" id="UP001321749"/>
    </source>
</evidence>
<dbReference type="PROSITE" id="PS50088">
    <property type="entry name" value="ANK_REPEAT"/>
    <property type="match status" value="1"/>
</dbReference>
<dbReference type="InterPro" id="IPR052895">
    <property type="entry name" value="HetReg/Transcr_Mod"/>
</dbReference>
<keyword evidence="1" id="KW-0040">ANK repeat</keyword>
<sequence length="845" mass="94687">MEPYIYEPLPTATSIRILRRLGKTPDGLPNFSVEIVDLNTSGRPYYHCLSYTWGNPLPDGDPFYEEFIAAETEYSEEFLFPIVCDGQILKVRRNLHEFLTTVPPSNFSTTLKTRRFKGNQTMLHQKAFGGDSHGLFHLICSGAAGDIDPKDESERTPLHLAAAQGYLDCVQVLLKAGASPNILDCHLFRPRDLAERNGHTGVVSLLDQHARVGQSNSSLSDIPEFRCTGNPDDYIWIDAVCINQRDMKERASQVRLMDRIYSSALYVMVWLGKADHGHLANVGSALSKVTVNPDGFVNSAIVKFSSRFTPDIAYESAGIPTISQEEWDSLAALFLRQYFCRLWVVQEIVFARHIAVYCGEKQLEWDQIQDAANILGDHERRRFRPLALKLFAERYFGKQDFKPGHARTGFSAILTVNRLRANLEGIRQHRQASGRELYEHFSFLGLTISLSGFRATDPRDHCYALLPLHNPLLPLQNANTWSIDQKRPSIEPDYTAPVEHVYLEFAKEIMFSTNNPLIILFLRAPGGFRRPPQPSWVPPFQPGPVMNTLCLGSFDASQGREPFVLFEPPDSTEMQVRGLCVDTIASVVGDIQDQIKWFEMLSSATALQCEDYHGTGQPLAEALWRTLCADCENLSNLTADSAKASPDHGARFKKFLLLHFFDICATRSGTKNENSAASRSSSTSFSQPSNPDMNPLGEIEHILPVLERLHNSGGSRYIPSLNDIKACGINRAKDSRWRDFLKAALRHLVEPTEFYQQSHEHANTGNTLSMTHRGYLGMVPVAAEVGDEVWIIQGMKTPCILRPRGLNGNLAQKFKFVGPAYVHGIMHGEAVAGKDEGDFRSIYLV</sequence>
<evidence type="ECO:0000313" key="4">
    <source>
        <dbReference type="EMBL" id="KAK4465091.1"/>
    </source>
</evidence>
<dbReference type="PANTHER" id="PTHR24148:SF64">
    <property type="entry name" value="HETEROKARYON INCOMPATIBILITY DOMAIN-CONTAINING PROTEIN"/>
    <property type="match status" value="1"/>
</dbReference>
<feature type="domain" description="Heterokaryon incompatibility" evidence="3">
    <location>
        <begin position="232"/>
        <end position="347"/>
    </location>
</feature>
<name>A0AAV9HZB8_9PEZI</name>
<evidence type="ECO:0000259" key="3">
    <source>
        <dbReference type="Pfam" id="PF06985"/>
    </source>
</evidence>
<dbReference type="EMBL" id="MU864942">
    <property type="protein sequence ID" value="KAK4465091.1"/>
    <property type="molecule type" value="Genomic_DNA"/>
</dbReference>
<comment type="caution">
    <text evidence="4">The sequence shown here is derived from an EMBL/GenBank/DDBJ whole genome shotgun (WGS) entry which is preliminary data.</text>
</comment>
<dbReference type="PROSITE" id="PS50297">
    <property type="entry name" value="ANK_REP_REGION"/>
    <property type="match status" value="1"/>
</dbReference>
<dbReference type="InterPro" id="IPR002110">
    <property type="entry name" value="Ankyrin_rpt"/>
</dbReference>
<dbReference type="InterPro" id="IPR010730">
    <property type="entry name" value="HET"/>
</dbReference>
<dbReference type="SMART" id="SM00248">
    <property type="entry name" value="ANK"/>
    <property type="match status" value="1"/>
</dbReference>
<keyword evidence="5" id="KW-1185">Reference proteome</keyword>